<reference evidence="2" key="1">
    <citation type="journal article" date="2014" name="Int. J. Syst. Evol. Microbiol.">
        <title>Complete genome sequence of Corynebacterium casei LMG S-19264T (=DSM 44701T), isolated from a smear-ripened cheese.</title>
        <authorList>
            <consortium name="US DOE Joint Genome Institute (JGI-PGF)"/>
            <person name="Walter F."/>
            <person name="Albersmeier A."/>
            <person name="Kalinowski J."/>
            <person name="Ruckert C."/>
        </authorList>
    </citation>
    <scope>NUCLEOTIDE SEQUENCE</scope>
    <source>
        <strain evidence="2">CGMCC 4.7272</strain>
    </source>
</reference>
<name>A0A917UIV7_9ACTN</name>
<dbReference type="EMBL" id="BMMU01000033">
    <property type="protein sequence ID" value="GGJ61474.1"/>
    <property type="molecule type" value="Genomic_DNA"/>
</dbReference>
<protein>
    <submittedName>
        <fullName evidence="2">Uncharacterized protein</fullName>
    </submittedName>
</protein>
<comment type="caution">
    <text evidence="2">The sequence shown here is derived from an EMBL/GenBank/DDBJ whole genome shotgun (WGS) entry which is preliminary data.</text>
</comment>
<proteinExistence type="predicted"/>
<sequence length="179" mass="19145">MTDGEHDMPSKKRLMVAGLTMALMAALGACGGGNGSGNGSGPDDDPRGDHTVSEDSGNGQYDEGGDDLATAPETATVTGLRDAVRHVPRKTTKATRPHMVRKCTSTKGSRKCKSVRSGTETYTRVVRQERWCVSLDDVDGDTSRDAVWYQVTRTTYTEAAAADRLGPMKFTPEATGCDR</sequence>
<keyword evidence="3" id="KW-1185">Reference proteome</keyword>
<feature type="compositionally biased region" description="Basic residues" evidence="1">
    <location>
        <begin position="86"/>
        <end position="101"/>
    </location>
</feature>
<reference evidence="2" key="2">
    <citation type="submission" date="2020-09" db="EMBL/GenBank/DDBJ databases">
        <authorList>
            <person name="Sun Q."/>
            <person name="Zhou Y."/>
        </authorList>
    </citation>
    <scope>NUCLEOTIDE SEQUENCE</scope>
    <source>
        <strain evidence="2">CGMCC 4.7272</strain>
    </source>
</reference>
<gene>
    <name evidence="2" type="ORF">GCM10012282_68420</name>
</gene>
<organism evidence="2 3">
    <name type="scientific">Streptomyces lacrimifluminis</name>
    <dbReference type="NCBI Taxonomy" id="1500077"/>
    <lineage>
        <taxon>Bacteria</taxon>
        <taxon>Bacillati</taxon>
        <taxon>Actinomycetota</taxon>
        <taxon>Actinomycetes</taxon>
        <taxon>Kitasatosporales</taxon>
        <taxon>Streptomycetaceae</taxon>
        <taxon>Streptomyces</taxon>
    </lineage>
</organism>
<dbReference type="Proteomes" id="UP000625682">
    <property type="component" value="Unassembled WGS sequence"/>
</dbReference>
<evidence type="ECO:0000313" key="2">
    <source>
        <dbReference type="EMBL" id="GGJ61474.1"/>
    </source>
</evidence>
<dbReference type="AlphaFoldDB" id="A0A917UIV7"/>
<feature type="compositionally biased region" description="Basic and acidic residues" evidence="1">
    <location>
        <begin position="44"/>
        <end position="53"/>
    </location>
</feature>
<evidence type="ECO:0000313" key="3">
    <source>
        <dbReference type="Proteomes" id="UP000625682"/>
    </source>
</evidence>
<evidence type="ECO:0000256" key="1">
    <source>
        <dbReference type="SAM" id="MobiDB-lite"/>
    </source>
</evidence>
<accession>A0A917UIV7</accession>
<feature type="compositionally biased region" description="Gly residues" evidence="1">
    <location>
        <begin position="29"/>
        <end position="40"/>
    </location>
</feature>
<feature type="region of interest" description="Disordered" evidence="1">
    <location>
        <begin position="27"/>
        <end position="103"/>
    </location>
</feature>